<dbReference type="GO" id="GO:0019622">
    <property type="term" value="P:3-(3-hydroxy)phenylpropionate catabolic process"/>
    <property type="evidence" value="ECO:0007669"/>
    <property type="project" value="TreeGrafter"/>
</dbReference>
<feature type="domain" description="FAD-binding" evidence="2">
    <location>
        <begin position="2"/>
        <end position="332"/>
    </location>
</feature>
<organism evidence="3 4">
    <name type="scientific">Microbacterium allomyrinae</name>
    <dbReference type="NCBI Taxonomy" id="2830666"/>
    <lineage>
        <taxon>Bacteria</taxon>
        <taxon>Bacillati</taxon>
        <taxon>Actinomycetota</taxon>
        <taxon>Actinomycetes</taxon>
        <taxon>Micrococcales</taxon>
        <taxon>Microbacteriaceae</taxon>
        <taxon>Microbacterium</taxon>
    </lineage>
</organism>
<evidence type="ECO:0000256" key="1">
    <source>
        <dbReference type="ARBA" id="ARBA00023002"/>
    </source>
</evidence>
<dbReference type="InterPro" id="IPR036188">
    <property type="entry name" value="FAD/NAD-bd_sf"/>
</dbReference>
<dbReference type="Proteomes" id="UP001139354">
    <property type="component" value="Unassembled WGS sequence"/>
</dbReference>
<gene>
    <name evidence="3" type="ORF">KEC57_10115</name>
</gene>
<evidence type="ECO:0000313" key="4">
    <source>
        <dbReference type="Proteomes" id="UP001139354"/>
    </source>
</evidence>
<keyword evidence="3" id="KW-0503">Monooxygenase</keyword>
<dbReference type="SUPFAM" id="SSF51905">
    <property type="entry name" value="FAD/NAD(P)-binding domain"/>
    <property type="match status" value="1"/>
</dbReference>
<dbReference type="PRINTS" id="PR00420">
    <property type="entry name" value="RNGMNOXGNASE"/>
</dbReference>
<keyword evidence="4" id="KW-1185">Reference proteome</keyword>
<name>A0A9X1S2B9_9MICO</name>
<dbReference type="AlphaFoldDB" id="A0A9X1S2B9"/>
<evidence type="ECO:0000259" key="2">
    <source>
        <dbReference type="Pfam" id="PF01494"/>
    </source>
</evidence>
<evidence type="ECO:0000313" key="3">
    <source>
        <dbReference type="EMBL" id="MCC2032531.1"/>
    </source>
</evidence>
<dbReference type="Gene3D" id="3.50.50.60">
    <property type="entry name" value="FAD/NAD(P)-binding domain"/>
    <property type="match status" value="1"/>
</dbReference>
<reference evidence="3" key="1">
    <citation type="submission" date="2021-04" db="EMBL/GenBank/DDBJ databases">
        <title>Microbacterium tenobrionis sp. nov. and Microbacterium allomyrinae sp. nov., isolated from larvae of Tenobrio molitor and Allomyrina dichotoma, respectively.</title>
        <authorList>
            <person name="Lee S.D."/>
        </authorList>
    </citation>
    <scope>NUCLEOTIDE SEQUENCE</scope>
    <source>
        <strain evidence="3">BWT-G7</strain>
    </source>
</reference>
<dbReference type="EMBL" id="JAGTTN010000003">
    <property type="protein sequence ID" value="MCC2032531.1"/>
    <property type="molecule type" value="Genomic_DNA"/>
</dbReference>
<dbReference type="Pfam" id="PF01494">
    <property type="entry name" value="FAD_binding_3"/>
    <property type="match status" value="1"/>
</dbReference>
<accession>A0A9X1S2B9</accession>
<dbReference type="Gene3D" id="3.30.70.2450">
    <property type="match status" value="1"/>
</dbReference>
<protein>
    <submittedName>
        <fullName evidence="3">FAD-dependent monooxygenase</fullName>
    </submittedName>
</protein>
<comment type="caution">
    <text evidence="3">The sequence shown here is derived from an EMBL/GenBank/DDBJ whole genome shotgun (WGS) entry which is preliminary data.</text>
</comment>
<dbReference type="GO" id="GO:0008688">
    <property type="term" value="F:3-(3-hydroxyphenyl)propionate hydroxylase activity"/>
    <property type="evidence" value="ECO:0007669"/>
    <property type="project" value="TreeGrafter"/>
</dbReference>
<dbReference type="InterPro" id="IPR002938">
    <property type="entry name" value="FAD-bd"/>
</dbReference>
<dbReference type="RefSeq" id="WP_229384503.1">
    <property type="nucleotide sequence ID" value="NZ_JAGTTN010000003.1"/>
</dbReference>
<sequence length="379" mass="40513">MAEVTVVGAGPVGTLLAGELARRGVEVDLLERRHAAGDGTRAIGLHAPVLAALEASGVTDRMLAHAVRVHRGEARTRGRLLGVVRFDELSARFPFVATLPQAMTEAVLAADAPEPLRGARVFDVTPRPEGVRVRATHLGRPIEHTSRIVVVASGAGARDLVYRPDSVRVHDYHDRYLMTDAAAGPRADAEVAVVHLDPDGVLESFPLPGGLRRFVAWDPPSADPDPRARARRLGDALARRGEALAADAVTDATAFGVRRFVAPRLRNGRVFVIGDAAHEVSPIGGQGMNLGLLDAVTLAPLIARWIGTGEAPEHELRRWEARRLRSARAAARLAAVNTALGRPMPRTDALRRTAVRAMLAPPTGRLFAHAYAMGFDADA</sequence>
<dbReference type="PANTHER" id="PTHR43476:SF3">
    <property type="entry name" value="FAD-BINDING MONOOXYGENASE"/>
    <property type="match status" value="1"/>
</dbReference>
<dbReference type="GO" id="GO:0071949">
    <property type="term" value="F:FAD binding"/>
    <property type="evidence" value="ECO:0007669"/>
    <property type="project" value="InterPro"/>
</dbReference>
<proteinExistence type="predicted"/>
<keyword evidence="1" id="KW-0560">Oxidoreductase</keyword>
<dbReference type="PANTHER" id="PTHR43476">
    <property type="entry name" value="3-(3-HYDROXY-PHENYL)PROPIONATE/3-HYDROXYCINNAMIC ACID HYDROXYLASE"/>
    <property type="match status" value="1"/>
</dbReference>
<dbReference type="InterPro" id="IPR050631">
    <property type="entry name" value="PheA/TfdB_FAD_monoxygenase"/>
</dbReference>